<name>A0ABY7WLQ1_9SPHI</name>
<feature type="region of interest" description="Disordered" evidence="1">
    <location>
        <begin position="24"/>
        <end position="118"/>
    </location>
</feature>
<dbReference type="EMBL" id="CP117880">
    <property type="protein sequence ID" value="WDF70522.1"/>
    <property type="molecule type" value="Genomic_DNA"/>
</dbReference>
<keyword evidence="3" id="KW-1185">Reference proteome</keyword>
<feature type="compositionally biased region" description="Basic and acidic residues" evidence="1">
    <location>
        <begin position="33"/>
        <end position="48"/>
    </location>
</feature>
<dbReference type="RefSeq" id="WP_274269228.1">
    <property type="nucleotide sequence ID" value="NZ_CP117880.1"/>
</dbReference>
<accession>A0ABY7WLQ1</accession>
<proteinExistence type="predicted"/>
<evidence type="ECO:0000313" key="2">
    <source>
        <dbReference type="EMBL" id="WDF70522.1"/>
    </source>
</evidence>
<sequence>MMTQTEKTRTKATKQLILLFQISQQPKFALPDGDEKAPEPDEIDKFPEEGDEIENLPPMQPDVDPLERENPEEDDLEDNEPLDDTDEATTEKENLLEKQPTPTGQTIVVERRIGKDGL</sequence>
<feature type="compositionally biased region" description="Basic and acidic residues" evidence="1">
    <location>
        <begin position="109"/>
        <end position="118"/>
    </location>
</feature>
<feature type="compositionally biased region" description="Acidic residues" evidence="1">
    <location>
        <begin position="70"/>
        <end position="88"/>
    </location>
</feature>
<dbReference type="Proteomes" id="UP001221558">
    <property type="component" value="Chromosome"/>
</dbReference>
<protein>
    <submittedName>
        <fullName evidence="2">Uncharacterized protein</fullName>
    </submittedName>
</protein>
<gene>
    <name evidence="2" type="ORF">PQ465_09140</name>
</gene>
<evidence type="ECO:0000313" key="3">
    <source>
        <dbReference type="Proteomes" id="UP001221558"/>
    </source>
</evidence>
<organism evidence="2 3">
    <name type="scientific">Sphingobacterium oryzagri</name>
    <dbReference type="NCBI Taxonomy" id="3025669"/>
    <lineage>
        <taxon>Bacteria</taxon>
        <taxon>Pseudomonadati</taxon>
        <taxon>Bacteroidota</taxon>
        <taxon>Sphingobacteriia</taxon>
        <taxon>Sphingobacteriales</taxon>
        <taxon>Sphingobacteriaceae</taxon>
        <taxon>Sphingobacterium</taxon>
    </lineage>
</organism>
<evidence type="ECO:0000256" key="1">
    <source>
        <dbReference type="SAM" id="MobiDB-lite"/>
    </source>
</evidence>
<reference evidence="2 3" key="1">
    <citation type="submission" date="2023-02" db="EMBL/GenBank/DDBJ databases">
        <title>Genome sequence of Sphingobacterium sp. KACC 22765.</title>
        <authorList>
            <person name="Kim S."/>
            <person name="Heo J."/>
            <person name="Kwon S.-W."/>
        </authorList>
    </citation>
    <scope>NUCLEOTIDE SEQUENCE [LARGE SCALE GENOMIC DNA]</scope>
    <source>
        <strain evidence="2 3">KACC 22765</strain>
    </source>
</reference>